<dbReference type="AlphaFoldDB" id="A0A1E3H1C4"/>
<dbReference type="Proteomes" id="UP000094622">
    <property type="component" value="Unassembled WGS sequence"/>
</dbReference>
<feature type="signal peptide" evidence="1">
    <location>
        <begin position="1"/>
        <end position="34"/>
    </location>
</feature>
<dbReference type="OrthoDB" id="33037at2"/>
<proteinExistence type="predicted"/>
<protein>
    <recommendedName>
        <fullName evidence="4">YbjN domain-containing protein</fullName>
    </recommendedName>
</protein>
<feature type="chain" id="PRO_5009128842" description="YbjN domain-containing protein" evidence="1">
    <location>
        <begin position="35"/>
        <end position="199"/>
    </location>
</feature>
<accession>A0A1E3H1C4</accession>
<keyword evidence="3" id="KW-1185">Reference proteome</keyword>
<evidence type="ECO:0000313" key="3">
    <source>
        <dbReference type="Proteomes" id="UP000094622"/>
    </source>
</evidence>
<organism evidence="2 3">
    <name type="scientific">Methylobrevis pamukkalensis</name>
    <dbReference type="NCBI Taxonomy" id="1439726"/>
    <lineage>
        <taxon>Bacteria</taxon>
        <taxon>Pseudomonadati</taxon>
        <taxon>Pseudomonadota</taxon>
        <taxon>Alphaproteobacteria</taxon>
        <taxon>Hyphomicrobiales</taxon>
        <taxon>Pleomorphomonadaceae</taxon>
        <taxon>Methylobrevis</taxon>
    </lineage>
</organism>
<dbReference type="EMBL" id="MCRJ01000068">
    <property type="protein sequence ID" value="ODN69935.1"/>
    <property type="molecule type" value="Genomic_DNA"/>
</dbReference>
<sequence length="199" mass="22745">MEMRMPGRMRRVSAGRRAAPGLAVLLLLASPVAAKDAPTDGKKEPNLRNPVEFLEMMHDLGYRAKLKIEDERPMIESRTEGITFGVNFYNCTKDKDCEIGILTASWPFEGEDKAMEAVNGWNAQQFVGRAWLVESESYIGLDRPLNLMTGYSVAAMESEIDWWAKTMVEFRDYLRKEVYADDDKEKSRETMLRIRAPLN</sequence>
<gene>
    <name evidence="2" type="ORF">A6302_02761</name>
</gene>
<dbReference type="Pfam" id="PF10722">
    <property type="entry name" value="YbjN"/>
    <property type="match status" value="1"/>
</dbReference>
<keyword evidence="1" id="KW-0732">Signal</keyword>
<dbReference type="InterPro" id="IPR019660">
    <property type="entry name" value="Put_sensory_transdc_reg_YbjN"/>
</dbReference>
<evidence type="ECO:0000256" key="1">
    <source>
        <dbReference type="SAM" id="SignalP"/>
    </source>
</evidence>
<evidence type="ECO:0008006" key="4">
    <source>
        <dbReference type="Google" id="ProtNLM"/>
    </source>
</evidence>
<reference evidence="2 3" key="1">
    <citation type="submission" date="2016-07" db="EMBL/GenBank/DDBJ databases">
        <title>Draft Genome Sequence of Methylobrevis pamukkalensis PK2.</title>
        <authorList>
            <person name="Vasilenko O.V."/>
            <person name="Doronina N.V."/>
            <person name="Shmareva M.N."/>
            <person name="Tarlachkov S.V."/>
            <person name="Mustakhimov I."/>
            <person name="Trotsenko Y.A."/>
        </authorList>
    </citation>
    <scope>NUCLEOTIDE SEQUENCE [LARGE SCALE GENOMIC DNA]</scope>
    <source>
        <strain evidence="2 3">PK2</strain>
    </source>
</reference>
<name>A0A1E3H1C4_9HYPH</name>
<comment type="caution">
    <text evidence="2">The sequence shown here is derived from an EMBL/GenBank/DDBJ whole genome shotgun (WGS) entry which is preliminary data.</text>
</comment>
<evidence type="ECO:0000313" key="2">
    <source>
        <dbReference type="EMBL" id="ODN69935.1"/>
    </source>
</evidence>